<dbReference type="Gene3D" id="1.10.287.130">
    <property type="match status" value="1"/>
</dbReference>
<keyword evidence="13" id="KW-1133">Transmembrane helix</keyword>
<evidence type="ECO:0000256" key="13">
    <source>
        <dbReference type="ARBA" id="ARBA00022989"/>
    </source>
</evidence>
<keyword evidence="6" id="KW-0997">Cell inner membrane</keyword>
<dbReference type="PROSITE" id="PS50112">
    <property type="entry name" value="PAS"/>
    <property type="match status" value="3"/>
</dbReference>
<keyword evidence="11" id="KW-0547">Nucleotide-binding</keyword>
<protein>
    <recommendedName>
        <fullName evidence="16">Circadian input-output histidine kinase CikA</fullName>
        <ecNumber evidence="4">2.7.13.3</ecNumber>
    </recommendedName>
</protein>
<keyword evidence="7 17" id="KW-0597">Phosphoprotein</keyword>
<keyword evidence="24" id="KW-1185">Reference proteome</keyword>
<comment type="subcellular location">
    <subcellularLocation>
        <location evidence="2">Cell inner membrane</location>
        <topology evidence="2">Multi-pass membrane protein</topology>
    </subcellularLocation>
</comment>
<dbReference type="InterPro" id="IPR035965">
    <property type="entry name" value="PAS-like_dom_sf"/>
</dbReference>
<dbReference type="AlphaFoldDB" id="A0A8J7I9H5"/>
<feature type="coiled-coil region" evidence="18">
    <location>
        <begin position="15"/>
        <end position="88"/>
    </location>
</feature>
<name>A0A8J7I9H5_9NOST</name>
<evidence type="ECO:0000256" key="7">
    <source>
        <dbReference type="ARBA" id="ARBA00022553"/>
    </source>
</evidence>
<dbReference type="InterPro" id="IPR001789">
    <property type="entry name" value="Sig_transdc_resp-reg_receiver"/>
</dbReference>
<dbReference type="InterPro" id="IPR013656">
    <property type="entry name" value="PAS_4"/>
</dbReference>
<feature type="domain" description="PAS" evidence="21">
    <location>
        <begin position="213"/>
        <end position="284"/>
    </location>
</feature>
<feature type="modified residue" description="4-aspartylphosphate" evidence="17">
    <location>
        <position position="781"/>
    </location>
</feature>
<evidence type="ECO:0000256" key="16">
    <source>
        <dbReference type="ARBA" id="ARBA00074306"/>
    </source>
</evidence>
<comment type="similarity">
    <text evidence="3">In the N-terminal section; belongs to the phytochrome family.</text>
</comment>
<dbReference type="SMART" id="SM00388">
    <property type="entry name" value="HisKA"/>
    <property type="match status" value="1"/>
</dbReference>
<dbReference type="InterPro" id="IPR004358">
    <property type="entry name" value="Sig_transdc_His_kin-like_C"/>
</dbReference>
<dbReference type="CDD" id="cd00130">
    <property type="entry name" value="PAS"/>
    <property type="match status" value="3"/>
</dbReference>
<feature type="domain" description="Response regulatory" evidence="20">
    <location>
        <begin position="732"/>
        <end position="850"/>
    </location>
</feature>
<dbReference type="PANTHER" id="PTHR43547:SF2">
    <property type="entry name" value="HYBRID SIGNAL TRANSDUCTION HISTIDINE KINASE C"/>
    <property type="match status" value="1"/>
</dbReference>
<keyword evidence="18" id="KW-0175">Coiled coil</keyword>
<dbReference type="InterPro" id="IPR003661">
    <property type="entry name" value="HisK_dim/P_dom"/>
</dbReference>
<dbReference type="Proteomes" id="UP000662314">
    <property type="component" value="Unassembled WGS sequence"/>
</dbReference>
<sequence length="857" mass="96733">MPDINKTICELTDELASLRHRVAELEQSEIQYQRRQATLEQQITELQAKLATKDENLYLQVAECDVERQQVKIALQESEDQLRLALNAAHMGFWDWNIINNKVIWSENYELLFGLVSKSLTSTYDAFLSCVHPEDRQSVIQVITHALEEKTDYSDEFRVVWSDTSVRWIFAKGQFFYDEQGQAVRMIGVCMDITDRKQATESTRQLTNKVQEQANILNSILAASVDRIFIFNRMGCYQYVSHSGAAMLGCKQEDIIGKTVRELDLPPDFIDRIENQRQAVMATGEPITDEWEYVLADGKHFYEDILTPLRNFDQIYGVIIISRDITERKRVEQSLRESEAKFRRLFESNLVGIAFWSVDGFITDANDAYLQLAGYTRDEFAALEKISWRQLSPCEYEHLDDRAIAEAKAVGVSRIYEKEYVHRNGKRVPIVLGVALLNDSQQNGVTIVLDISERKRAEQERDRLLQAERSARKEAEIANRIKDEFLAVLSHELRTPLNPIMGWSKLLRSRKFDVATTHQALETIERNAKLQTQLIEDLLDVSRILQGKLSLNVCPVSLVMVVEAAIETVRLAAEAKSIEIKTIIEPALGQIMGDPNRLQQVIWNLLSNAVKFTPTGGQVEIRVAEVDGQAQITVSDTGRGITPEFLPYVFDYFRQADGTTTRKFGGLGLGLAIVRQVVELHGGTVQAESLGEGLGAIFTVKLPLLVRNEQVRHEEKEPVPFAPQPRLLADMQILVVDDEPDIRDLVSFILQEYGVQVTAVTSAKEALQSLSESIPDVLISDIGMPEVDGYMLMRQVRQRSPQQGGQIPAIALTAYAGEINQQQALAAGFHLHVSKPVDPEVLVKAIASLTNPEQNEK</sequence>
<evidence type="ECO:0000256" key="12">
    <source>
        <dbReference type="ARBA" id="ARBA00022777"/>
    </source>
</evidence>
<accession>A0A8J7I9H5</accession>
<dbReference type="SMART" id="SM00387">
    <property type="entry name" value="HATPase_c"/>
    <property type="match status" value="1"/>
</dbReference>
<keyword evidence="10" id="KW-0677">Repeat</keyword>
<keyword evidence="12" id="KW-0418">Kinase</keyword>
<keyword evidence="8" id="KW-0808">Transferase</keyword>
<dbReference type="SMART" id="SM00091">
    <property type="entry name" value="PAS"/>
    <property type="match status" value="3"/>
</dbReference>
<evidence type="ECO:0000313" key="24">
    <source>
        <dbReference type="Proteomes" id="UP000662314"/>
    </source>
</evidence>
<feature type="domain" description="PAS" evidence="21">
    <location>
        <begin position="338"/>
        <end position="380"/>
    </location>
</feature>
<dbReference type="FunFam" id="2.10.70.100:FF:000001">
    <property type="entry name" value="Sensory transduction histidine kinase"/>
    <property type="match status" value="1"/>
</dbReference>
<dbReference type="RefSeq" id="WP_214436615.1">
    <property type="nucleotide sequence ID" value="NZ_CAWPUQ010000237.1"/>
</dbReference>
<comment type="caution">
    <text evidence="23">The sequence shown here is derived from an EMBL/GenBank/DDBJ whole genome shotgun (WGS) entry which is preliminary data.</text>
</comment>
<dbReference type="CDD" id="cd16922">
    <property type="entry name" value="HATPase_EvgS-ArcB-TorS-like"/>
    <property type="match status" value="1"/>
</dbReference>
<dbReference type="SUPFAM" id="SSF55785">
    <property type="entry name" value="PYP-like sensor domain (PAS domain)"/>
    <property type="match status" value="3"/>
</dbReference>
<evidence type="ECO:0000259" key="21">
    <source>
        <dbReference type="PROSITE" id="PS50112"/>
    </source>
</evidence>
<dbReference type="InterPro" id="IPR003594">
    <property type="entry name" value="HATPase_dom"/>
</dbReference>
<evidence type="ECO:0000256" key="15">
    <source>
        <dbReference type="ARBA" id="ARBA00023136"/>
    </source>
</evidence>
<dbReference type="GO" id="GO:0000155">
    <property type="term" value="F:phosphorelay sensor kinase activity"/>
    <property type="evidence" value="ECO:0007669"/>
    <property type="project" value="InterPro"/>
</dbReference>
<dbReference type="PROSITE" id="PS50109">
    <property type="entry name" value="HIS_KIN"/>
    <property type="match status" value="1"/>
</dbReference>
<dbReference type="CDD" id="cd17580">
    <property type="entry name" value="REC_2_DhkD-like"/>
    <property type="match status" value="1"/>
</dbReference>
<evidence type="ECO:0000259" key="19">
    <source>
        <dbReference type="PROSITE" id="PS50109"/>
    </source>
</evidence>
<evidence type="ECO:0000256" key="5">
    <source>
        <dbReference type="ARBA" id="ARBA00022475"/>
    </source>
</evidence>
<dbReference type="Gene3D" id="2.10.70.100">
    <property type="match status" value="1"/>
</dbReference>
<feature type="domain" description="PAC" evidence="22">
    <location>
        <begin position="153"/>
        <end position="205"/>
    </location>
</feature>
<dbReference type="GO" id="GO:0000166">
    <property type="term" value="F:nucleotide binding"/>
    <property type="evidence" value="ECO:0007669"/>
    <property type="project" value="UniProtKB-KW"/>
</dbReference>
<dbReference type="InterPro" id="IPR000014">
    <property type="entry name" value="PAS"/>
</dbReference>
<keyword evidence="14" id="KW-0902">Two-component regulatory system</keyword>
<dbReference type="SUPFAM" id="SSF47384">
    <property type="entry name" value="Homodimeric domain of signal transducing histidine kinase"/>
    <property type="match status" value="1"/>
</dbReference>
<gene>
    <name evidence="23" type="ORF">I8752_34230</name>
</gene>
<feature type="domain" description="Histidine kinase" evidence="19">
    <location>
        <begin position="488"/>
        <end position="706"/>
    </location>
</feature>
<organism evidence="23 24">
    <name type="scientific">Dendronalium phyllosphericum CENA369</name>
    <dbReference type="NCBI Taxonomy" id="1725256"/>
    <lineage>
        <taxon>Bacteria</taxon>
        <taxon>Bacillati</taxon>
        <taxon>Cyanobacteriota</taxon>
        <taxon>Cyanophyceae</taxon>
        <taxon>Nostocales</taxon>
        <taxon>Nostocaceae</taxon>
        <taxon>Dendronalium</taxon>
        <taxon>Dendronalium phyllosphericum</taxon>
    </lineage>
</organism>
<dbReference type="PRINTS" id="PR00344">
    <property type="entry name" value="BCTRLSENSOR"/>
</dbReference>
<dbReference type="Pfam" id="PF00512">
    <property type="entry name" value="HisKA"/>
    <property type="match status" value="1"/>
</dbReference>
<dbReference type="InterPro" id="IPR036097">
    <property type="entry name" value="HisK_dim/P_sf"/>
</dbReference>
<evidence type="ECO:0000256" key="1">
    <source>
        <dbReference type="ARBA" id="ARBA00000085"/>
    </source>
</evidence>
<evidence type="ECO:0000259" key="22">
    <source>
        <dbReference type="PROSITE" id="PS50113"/>
    </source>
</evidence>
<dbReference type="SUPFAM" id="SSF52172">
    <property type="entry name" value="CheY-like"/>
    <property type="match status" value="1"/>
</dbReference>
<dbReference type="InterPro" id="IPR005467">
    <property type="entry name" value="His_kinase_dom"/>
</dbReference>
<dbReference type="PANTHER" id="PTHR43547">
    <property type="entry name" value="TWO-COMPONENT HISTIDINE KINASE"/>
    <property type="match status" value="1"/>
</dbReference>
<dbReference type="SMART" id="SM00448">
    <property type="entry name" value="REC"/>
    <property type="match status" value="1"/>
</dbReference>
<evidence type="ECO:0000256" key="6">
    <source>
        <dbReference type="ARBA" id="ARBA00022519"/>
    </source>
</evidence>
<dbReference type="FunFam" id="3.30.565.10:FF:000010">
    <property type="entry name" value="Sensor histidine kinase RcsC"/>
    <property type="match status" value="1"/>
</dbReference>
<evidence type="ECO:0000256" key="14">
    <source>
        <dbReference type="ARBA" id="ARBA00023012"/>
    </source>
</evidence>
<dbReference type="GO" id="GO:0005886">
    <property type="term" value="C:plasma membrane"/>
    <property type="evidence" value="ECO:0007669"/>
    <property type="project" value="UniProtKB-SubCell"/>
</dbReference>
<dbReference type="NCBIfam" id="TIGR00229">
    <property type="entry name" value="sensory_box"/>
    <property type="match status" value="3"/>
</dbReference>
<evidence type="ECO:0000259" key="20">
    <source>
        <dbReference type="PROSITE" id="PS50110"/>
    </source>
</evidence>
<dbReference type="PROSITE" id="PS50113">
    <property type="entry name" value="PAC"/>
    <property type="match status" value="2"/>
</dbReference>
<dbReference type="EC" id="2.7.13.3" evidence="4"/>
<reference evidence="23 24" key="1">
    <citation type="journal article" date="2021" name="Int. J. Syst. Evol. Microbiol.">
        <title>Amazonocrinis nigriterrae gen. nov., sp. nov., Atlanticothrix silvestris gen. nov., sp. nov. and Dendronalium phyllosphericum gen. nov., sp. nov., nostocacean cyanobacteria from Brazilian environments.</title>
        <authorList>
            <person name="Alvarenga D.O."/>
            <person name="Andreote A.P.D."/>
            <person name="Branco L.H.Z."/>
            <person name="Delbaje E."/>
            <person name="Cruz R.B."/>
            <person name="Varani A.M."/>
            <person name="Fiore M.F."/>
        </authorList>
    </citation>
    <scope>NUCLEOTIDE SEQUENCE [LARGE SCALE GENOMIC DNA]</scope>
    <source>
        <strain evidence="23 24">CENA369</strain>
    </source>
</reference>
<dbReference type="PROSITE" id="PS50110">
    <property type="entry name" value="RESPONSE_REGULATORY"/>
    <property type="match status" value="1"/>
</dbReference>
<evidence type="ECO:0000256" key="18">
    <source>
        <dbReference type="SAM" id="Coils"/>
    </source>
</evidence>
<dbReference type="InterPro" id="IPR036890">
    <property type="entry name" value="HATPase_C_sf"/>
</dbReference>
<keyword evidence="15" id="KW-0472">Membrane</keyword>
<dbReference type="InterPro" id="IPR013655">
    <property type="entry name" value="PAS_fold_3"/>
</dbReference>
<evidence type="ECO:0000256" key="3">
    <source>
        <dbReference type="ARBA" id="ARBA00006402"/>
    </source>
</evidence>
<dbReference type="Gene3D" id="3.40.50.2300">
    <property type="match status" value="1"/>
</dbReference>
<dbReference type="Pfam" id="PF02518">
    <property type="entry name" value="HATPase_c"/>
    <property type="match status" value="1"/>
</dbReference>
<keyword evidence="5" id="KW-1003">Cell membrane</keyword>
<dbReference type="Pfam" id="PF00072">
    <property type="entry name" value="Response_reg"/>
    <property type="match status" value="1"/>
</dbReference>
<dbReference type="CDD" id="cd00082">
    <property type="entry name" value="HisKA"/>
    <property type="match status" value="1"/>
</dbReference>
<comment type="catalytic activity">
    <reaction evidence="1">
        <text>ATP + protein L-histidine = ADP + protein N-phospho-L-histidine.</text>
        <dbReference type="EC" id="2.7.13.3"/>
    </reaction>
</comment>
<evidence type="ECO:0000256" key="2">
    <source>
        <dbReference type="ARBA" id="ARBA00004429"/>
    </source>
</evidence>
<feature type="domain" description="PAC" evidence="22">
    <location>
        <begin position="287"/>
        <end position="337"/>
    </location>
</feature>
<dbReference type="SUPFAM" id="SSF55874">
    <property type="entry name" value="ATPase domain of HSP90 chaperone/DNA topoisomerase II/histidine kinase"/>
    <property type="match status" value="1"/>
</dbReference>
<evidence type="ECO:0000256" key="8">
    <source>
        <dbReference type="ARBA" id="ARBA00022679"/>
    </source>
</evidence>
<dbReference type="Gene3D" id="3.30.450.20">
    <property type="entry name" value="PAS domain"/>
    <property type="match status" value="3"/>
</dbReference>
<evidence type="ECO:0000256" key="10">
    <source>
        <dbReference type="ARBA" id="ARBA00022737"/>
    </source>
</evidence>
<dbReference type="Gene3D" id="3.30.565.10">
    <property type="entry name" value="Histidine kinase-like ATPase, C-terminal domain"/>
    <property type="match status" value="1"/>
</dbReference>
<dbReference type="InterPro" id="IPR011006">
    <property type="entry name" value="CheY-like_superfamily"/>
</dbReference>
<evidence type="ECO:0000256" key="17">
    <source>
        <dbReference type="PROSITE-ProRule" id="PRU00169"/>
    </source>
</evidence>
<feature type="domain" description="PAS" evidence="21">
    <location>
        <begin position="78"/>
        <end position="150"/>
    </location>
</feature>
<dbReference type="Pfam" id="PF08448">
    <property type="entry name" value="PAS_4"/>
    <property type="match status" value="1"/>
</dbReference>
<dbReference type="InterPro" id="IPR001610">
    <property type="entry name" value="PAC"/>
</dbReference>
<keyword evidence="9" id="KW-0812">Transmembrane</keyword>
<evidence type="ECO:0000256" key="4">
    <source>
        <dbReference type="ARBA" id="ARBA00012438"/>
    </source>
</evidence>
<dbReference type="InterPro" id="IPR000700">
    <property type="entry name" value="PAS-assoc_C"/>
</dbReference>
<dbReference type="SMART" id="SM00086">
    <property type="entry name" value="PAC"/>
    <property type="match status" value="3"/>
</dbReference>
<proteinExistence type="inferred from homology"/>
<evidence type="ECO:0000256" key="11">
    <source>
        <dbReference type="ARBA" id="ARBA00022741"/>
    </source>
</evidence>
<evidence type="ECO:0000256" key="9">
    <source>
        <dbReference type="ARBA" id="ARBA00022692"/>
    </source>
</evidence>
<dbReference type="EMBL" id="JAECZA010000300">
    <property type="protein sequence ID" value="MBH8577934.1"/>
    <property type="molecule type" value="Genomic_DNA"/>
</dbReference>
<evidence type="ECO:0000313" key="23">
    <source>
        <dbReference type="EMBL" id="MBH8577934.1"/>
    </source>
</evidence>
<dbReference type="Pfam" id="PF08447">
    <property type="entry name" value="PAS_3"/>
    <property type="match status" value="1"/>
</dbReference>
<dbReference type="Pfam" id="PF13426">
    <property type="entry name" value="PAS_9"/>
    <property type="match status" value="1"/>
</dbReference>